<keyword evidence="2" id="KW-1185">Reference proteome</keyword>
<reference evidence="1 2" key="1">
    <citation type="submission" date="2019-01" db="EMBL/GenBank/DDBJ databases">
        <title>Mucilaginibacter antarcticum sp. nov., isolated from antarctic soil.</title>
        <authorList>
            <person name="Yan Y.-Q."/>
            <person name="Du Z.-J."/>
        </authorList>
    </citation>
    <scope>NUCLEOTIDE SEQUENCE [LARGE SCALE GENOMIC DNA]</scope>
    <source>
        <strain evidence="1 2">F01003</strain>
    </source>
</reference>
<proteinExistence type="predicted"/>
<evidence type="ECO:0000313" key="1">
    <source>
        <dbReference type="EMBL" id="RWY48086.1"/>
    </source>
</evidence>
<organism evidence="1 2">
    <name type="scientific">Mucilaginibacter gilvus</name>
    <dbReference type="NCBI Taxonomy" id="2305909"/>
    <lineage>
        <taxon>Bacteria</taxon>
        <taxon>Pseudomonadati</taxon>
        <taxon>Bacteroidota</taxon>
        <taxon>Sphingobacteriia</taxon>
        <taxon>Sphingobacteriales</taxon>
        <taxon>Sphingobacteriaceae</taxon>
        <taxon>Mucilaginibacter</taxon>
    </lineage>
</organism>
<sequence>MIKRKICLFTAHSPKVGGGGAILRSLVANLPDIDILWTYIGNGPVEGYEEGYLGQALMGGPMLKDLLQTRQMLNGGKIAFIDNIIKKLLAIDCDGYWIVSHNEGLRIAVELSTHQTERPVHMTVHDDWAGALCARSVRYRFMAGAAQKLTVTALKTIPSFDLISAGMRDHYRKLSARRGEVCHRYLPESAILSGDKPDNKNEVLVGHIGSIYDKKDLFNFISLLKEFYQQENKKVTLQMWGCHLKLSDVPQPLRHNIKFYDTLSEDKVVPELAKCDFVYCMYPLGKALHTFSKTSLPTKLSSYLQAARPIFGHGPADSTLAEFLDTTKLGGMWSVRDKQQGFKALEMISALNPDHQQWQDARRLYFGEKNLQVMNKALNTK</sequence>
<dbReference type="RefSeq" id="WP_128535979.1">
    <property type="nucleotide sequence ID" value="NZ_SBIW01000012.1"/>
</dbReference>
<gene>
    <name evidence="1" type="ORF">EPL05_21130</name>
</gene>
<name>A0A444MJ21_9SPHI</name>
<evidence type="ECO:0008006" key="3">
    <source>
        <dbReference type="Google" id="ProtNLM"/>
    </source>
</evidence>
<protein>
    <recommendedName>
        <fullName evidence="3">Glycosyltransferase</fullName>
    </recommendedName>
</protein>
<dbReference type="Proteomes" id="UP000286701">
    <property type="component" value="Unassembled WGS sequence"/>
</dbReference>
<dbReference type="AlphaFoldDB" id="A0A444MJ21"/>
<accession>A0A444MJ21</accession>
<dbReference type="Gene3D" id="3.40.50.2000">
    <property type="entry name" value="Glycogen Phosphorylase B"/>
    <property type="match status" value="1"/>
</dbReference>
<dbReference type="SUPFAM" id="SSF53756">
    <property type="entry name" value="UDP-Glycosyltransferase/glycogen phosphorylase"/>
    <property type="match status" value="1"/>
</dbReference>
<dbReference type="OrthoDB" id="3180470at2"/>
<evidence type="ECO:0000313" key="2">
    <source>
        <dbReference type="Proteomes" id="UP000286701"/>
    </source>
</evidence>
<comment type="caution">
    <text evidence="1">The sequence shown here is derived from an EMBL/GenBank/DDBJ whole genome shotgun (WGS) entry which is preliminary data.</text>
</comment>
<dbReference type="EMBL" id="SBIW01000012">
    <property type="protein sequence ID" value="RWY48086.1"/>
    <property type="molecule type" value="Genomic_DNA"/>
</dbReference>